<evidence type="ECO:0000259" key="3">
    <source>
        <dbReference type="Pfam" id="PF18820"/>
    </source>
</evidence>
<feature type="signal peptide" evidence="2">
    <location>
        <begin position="1"/>
        <end position="22"/>
    </location>
</feature>
<organism evidence="4 5">
    <name type="scientific">Bdellovibrio bacteriovorus</name>
    <dbReference type="NCBI Taxonomy" id="959"/>
    <lineage>
        <taxon>Bacteria</taxon>
        <taxon>Pseudomonadati</taxon>
        <taxon>Bdellovibrionota</taxon>
        <taxon>Bdellovibrionia</taxon>
        <taxon>Bdellovibrionales</taxon>
        <taxon>Pseudobdellovibrionaceae</taxon>
        <taxon>Bdellovibrio</taxon>
    </lineage>
</organism>
<feature type="chain" id="PRO_5007572409" description="Bdellovibrio beta-sandwich domain-containing protein" evidence="2">
    <location>
        <begin position="23"/>
        <end position="226"/>
    </location>
</feature>
<accession>A0A150WEZ4</accession>
<reference evidence="4 5" key="1">
    <citation type="submission" date="2016-03" db="EMBL/GenBank/DDBJ databases">
        <authorList>
            <person name="Ploux O."/>
        </authorList>
    </citation>
    <scope>NUCLEOTIDE SEQUENCE [LARGE SCALE GENOMIC DNA]</scope>
    <source>
        <strain evidence="4 5">R0</strain>
    </source>
</reference>
<dbReference type="Pfam" id="PF18820">
    <property type="entry name" value="BD_b_sandwich"/>
    <property type="match status" value="1"/>
</dbReference>
<feature type="domain" description="Bdellovibrio beta-sandwich" evidence="3">
    <location>
        <begin position="108"/>
        <end position="223"/>
    </location>
</feature>
<keyword evidence="2" id="KW-0732">Signal</keyword>
<protein>
    <recommendedName>
        <fullName evidence="3">Bdellovibrio beta-sandwich domain-containing protein</fullName>
    </recommendedName>
</protein>
<dbReference type="AlphaFoldDB" id="A0A150WEZ4"/>
<dbReference type="Proteomes" id="UP000075320">
    <property type="component" value="Unassembled WGS sequence"/>
</dbReference>
<gene>
    <name evidence="4" type="ORF">AZI86_17585</name>
</gene>
<feature type="compositionally biased region" description="Gly residues" evidence="1">
    <location>
        <begin position="66"/>
        <end position="82"/>
    </location>
</feature>
<dbReference type="RefSeq" id="WP_061836602.1">
    <property type="nucleotide sequence ID" value="NZ_LUKE01000006.1"/>
</dbReference>
<sequence>MKKQIVLSVLLMASVSYLTAPAYGQLRPRPPGEGRPGDGRPGDGRPGDGRPGDGRPGERPGRPGDGRPGGPGHGRPGDGGRPGHGRPSPGYPFPGRPGEGRPWPAPAPDYRDSVFVSSVTRATGGEWFRVSFRNPVVLRYFDVTVVAAGVRLHEVKVHTWSGRTFYVPQMSPSPVFYSPSSVGASYFNGEAIRAIDIRAEAMGGYADLVIQATGDYDTPRMDVSRF</sequence>
<dbReference type="InterPro" id="IPR041016">
    <property type="entry name" value="BD_b_sandwich"/>
</dbReference>
<evidence type="ECO:0000313" key="5">
    <source>
        <dbReference type="Proteomes" id="UP000075320"/>
    </source>
</evidence>
<evidence type="ECO:0000313" key="4">
    <source>
        <dbReference type="EMBL" id="KYG61520.1"/>
    </source>
</evidence>
<keyword evidence="5" id="KW-1185">Reference proteome</keyword>
<evidence type="ECO:0000256" key="1">
    <source>
        <dbReference type="SAM" id="MobiDB-lite"/>
    </source>
</evidence>
<evidence type="ECO:0000256" key="2">
    <source>
        <dbReference type="SAM" id="SignalP"/>
    </source>
</evidence>
<feature type="compositionally biased region" description="Basic and acidic residues" evidence="1">
    <location>
        <begin position="30"/>
        <end position="65"/>
    </location>
</feature>
<name>A0A150WEZ4_BDEBC</name>
<proteinExistence type="predicted"/>
<dbReference type="EMBL" id="LUKE01000006">
    <property type="protein sequence ID" value="KYG61520.1"/>
    <property type="molecule type" value="Genomic_DNA"/>
</dbReference>
<comment type="caution">
    <text evidence="4">The sequence shown here is derived from an EMBL/GenBank/DDBJ whole genome shotgun (WGS) entry which is preliminary data.</text>
</comment>
<feature type="region of interest" description="Disordered" evidence="1">
    <location>
        <begin position="20"/>
        <end position="106"/>
    </location>
</feature>